<dbReference type="InterPro" id="IPR011611">
    <property type="entry name" value="PfkB_dom"/>
</dbReference>
<dbReference type="PROSITE" id="PS50119">
    <property type="entry name" value="ZF_BBOX"/>
    <property type="match status" value="1"/>
</dbReference>
<dbReference type="GO" id="GO:0004454">
    <property type="term" value="F:ketohexokinase activity"/>
    <property type="evidence" value="ECO:0007669"/>
    <property type="project" value="UniProtKB-EC"/>
</dbReference>
<dbReference type="AlphaFoldDB" id="A0A6J8AG88"/>
<accession>A0A6J8AG88</accession>
<dbReference type="EMBL" id="CACVKT020001341">
    <property type="protein sequence ID" value="CAC5366672.1"/>
    <property type="molecule type" value="Genomic_DNA"/>
</dbReference>
<evidence type="ECO:0000259" key="2">
    <source>
        <dbReference type="PROSITE" id="PS50119"/>
    </source>
</evidence>
<sequence length="624" mass="71284">MYERILVVGLACADIISVVQDYPEEDSDQRVLDYYWQRGGNAANTSCVLSLLGARSEFLGTFATDREAEFLKEVFQKYNVITENCVTCTDNVKTPTSIVITNSKNGSRTILHHGKNWPEIKPEHFKKLDLTQYKWIHFEGRPSCDDIKDMLLWIDEYNKNADKDARIRTSLEIEKTNRIGLDALFDTADTLFVSKDFVKSRGYKTKEEGVHELSAKCREGSEIICPWGEEGAVAVGTDGMLHSSPAFPPKLLQGQNMETFSSWTNIHSVLKNSHEHDVKDYKDIDTECSDKVDPKSIPCSTHSERNCLIYCRNCDQSLCPSCLINPSDQVELARIYDYKKIHQKITERQRVLTQEGEELFRKLEGIWNPKNNPISQEKERITNIEKDLKHRKTEFENALEASWPSNIFPVFEKINKVLPSQLTLNVKPPILSYIESRSKDSYFGSIIQVPELKLLHTFNIELPDISAIGTLNAETKVLYSAKTTCFQHFTITNFEMFKCFDYKGSFKEFDSSTRVVDMADYRGNILISDESLGNEIMHICHYISQTKFTSISKLLPCGVHTTEDNIFVGYCYTRNFTGQSSGIITLNSTGSEIRRFESRGGRERLFSFPAKITTNINNDICIID</sequence>
<dbReference type="EC" id="2.7.1.3" evidence="3"/>
<evidence type="ECO:0000256" key="1">
    <source>
        <dbReference type="PROSITE-ProRule" id="PRU00024"/>
    </source>
</evidence>
<dbReference type="Pfam" id="PF00294">
    <property type="entry name" value="PfkB"/>
    <property type="match status" value="1"/>
</dbReference>
<gene>
    <name evidence="3" type="ORF">MCOR_6865</name>
</gene>
<keyword evidence="3" id="KW-0808">Transferase</keyword>
<dbReference type="SUPFAM" id="SSF53613">
    <property type="entry name" value="Ribokinase-like"/>
    <property type="match status" value="1"/>
</dbReference>
<dbReference type="InterPro" id="IPR052562">
    <property type="entry name" value="Ketohexokinase-related"/>
</dbReference>
<dbReference type="Proteomes" id="UP000507470">
    <property type="component" value="Unassembled WGS sequence"/>
</dbReference>
<reference evidence="3 4" key="1">
    <citation type="submission" date="2020-06" db="EMBL/GenBank/DDBJ databases">
        <authorList>
            <person name="Li R."/>
            <person name="Bekaert M."/>
        </authorList>
    </citation>
    <scope>NUCLEOTIDE SEQUENCE [LARGE SCALE GENOMIC DNA]</scope>
    <source>
        <strain evidence="4">wild</strain>
    </source>
</reference>
<proteinExistence type="predicted"/>
<protein>
    <submittedName>
        <fullName evidence="3">KHK</fullName>
        <ecNumber evidence="3">2.7.1.3</ecNumber>
    </submittedName>
</protein>
<dbReference type="InterPro" id="IPR029056">
    <property type="entry name" value="Ribokinase-like"/>
</dbReference>
<dbReference type="PANTHER" id="PTHR42774">
    <property type="entry name" value="PHOSPHOTRANSFERASE SYSTEM TRANSPORT PROTEIN"/>
    <property type="match status" value="1"/>
</dbReference>
<dbReference type="Gene3D" id="3.40.1190.20">
    <property type="match status" value="1"/>
</dbReference>
<name>A0A6J8AG88_MYTCO</name>
<evidence type="ECO:0000313" key="3">
    <source>
        <dbReference type="EMBL" id="CAC5366672.1"/>
    </source>
</evidence>
<dbReference type="InterPro" id="IPR000315">
    <property type="entry name" value="Znf_B-box"/>
</dbReference>
<dbReference type="GO" id="GO:0008270">
    <property type="term" value="F:zinc ion binding"/>
    <property type="evidence" value="ECO:0007669"/>
    <property type="project" value="UniProtKB-KW"/>
</dbReference>
<dbReference type="PANTHER" id="PTHR42774:SF3">
    <property type="entry name" value="KETOHEXOKINASE"/>
    <property type="match status" value="1"/>
</dbReference>
<keyword evidence="1" id="KW-0862">Zinc</keyword>
<keyword evidence="1" id="KW-0863">Zinc-finger</keyword>
<keyword evidence="4" id="KW-1185">Reference proteome</keyword>
<dbReference type="OrthoDB" id="204058at2759"/>
<keyword evidence="1" id="KW-0479">Metal-binding</keyword>
<organism evidence="3 4">
    <name type="scientific">Mytilus coruscus</name>
    <name type="common">Sea mussel</name>
    <dbReference type="NCBI Taxonomy" id="42192"/>
    <lineage>
        <taxon>Eukaryota</taxon>
        <taxon>Metazoa</taxon>
        <taxon>Spiralia</taxon>
        <taxon>Lophotrochozoa</taxon>
        <taxon>Mollusca</taxon>
        <taxon>Bivalvia</taxon>
        <taxon>Autobranchia</taxon>
        <taxon>Pteriomorphia</taxon>
        <taxon>Mytilida</taxon>
        <taxon>Mytiloidea</taxon>
        <taxon>Mytilidae</taxon>
        <taxon>Mytilinae</taxon>
        <taxon>Mytilus</taxon>
    </lineage>
</organism>
<feature type="domain" description="B box-type" evidence="2">
    <location>
        <begin position="294"/>
        <end position="322"/>
    </location>
</feature>
<evidence type="ECO:0000313" key="4">
    <source>
        <dbReference type="Proteomes" id="UP000507470"/>
    </source>
</evidence>